<evidence type="ECO:0000256" key="2">
    <source>
        <dbReference type="ARBA" id="ARBA00012513"/>
    </source>
</evidence>
<dbReference type="SUPFAM" id="SSF56112">
    <property type="entry name" value="Protein kinase-like (PK-like)"/>
    <property type="match status" value="1"/>
</dbReference>
<dbReference type="InterPro" id="IPR008271">
    <property type="entry name" value="Ser/Thr_kinase_AS"/>
</dbReference>
<keyword evidence="4" id="KW-0723">Serine/threonine-protein kinase</keyword>
<evidence type="ECO:0000256" key="11">
    <source>
        <dbReference type="ARBA" id="ARBA00047899"/>
    </source>
</evidence>
<dbReference type="CDD" id="cd14066">
    <property type="entry name" value="STKc_IRAK"/>
    <property type="match status" value="1"/>
</dbReference>
<comment type="catalytic activity">
    <reaction evidence="11">
        <text>L-threonyl-[protein] + ATP = O-phospho-L-threonyl-[protein] + ADP + H(+)</text>
        <dbReference type="Rhea" id="RHEA:46608"/>
        <dbReference type="Rhea" id="RHEA-COMP:11060"/>
        <dbReference type="Rhea" id="RHEA-COMP:11605"/>
        <dbReference type="ChEBI" id="CHEBI:15378"/>
        <dbReference type="ChEBI" id="CHEBI:30013"/>
        <dbReference type="ChEBI" id="CHEBI:30616"/>
        <dbReference type="ChEBI" id="CHEBI:61977"/>
        <dbReference type="ChEBI" id="CHEBI:456216"/>
        <dbReference type="EC" id="2.7.11.1"/>
    </reaction>
</comment>
<keyword evidence="7 13" id="KW-0547">Nucleotide-binding</keyword>
<dbReference type="Gramene" id="KRH25042">
    <property type="protein sequence ID" value="KRH25042"/>
    <property type="gene ID" value="GLYMA_12G077300"/>
</dbReference>
<evidence type="ECO:0000256" key="16">
    <source>
        <dbReference type="SAM" id="SignalP"/>
    </source>
</evidence>
<feature type="transmembrane region" description="Helical" evidence="15">
    <location>
        <begin position="77"/>
        <end position="102"/>
    </location>
</feature>
<feature type="binding site" evidence="13">
    <location>
        <position position="217"/>
    </location>
    <ligand>
        <name>ATP</name>
        <dbReference type="ChEBI" id="CHEBI:30616"/>
    </ligand>
</feature>
<dbReference type="AlphaFoldDB" id="K7LTL4"/>
<evidence type="ECO:0000259" key="17">
    <source>
        <dbReference type="PROSITE" id="PS50011"/>
    </source>
</evidence>
<dbReference type="InterPro" id="IPR011009">
    <property type="entry name" value="Kinase-like_dom_sf"/>
</dbReference>
<dbReference type="SMART" id="SM00220">
    <property type="entry name" value="S_TKc"/>
    <property type="match status" value="1"/>
</dbReference>
<dbReference type="RefSeq" id="XP_040863371.1">
    <property type="nucleotide sequence ID" value="XM_041007437.1"/>
</dbReference>
<dbReference type="HOGENOM" id="CLU_000288_161_1_1"/>
<comment type="subcellular location">
    <subcellularLocation>
        <location evidence="1">Cell membrane</location>
    </subcellularLocation>
</comment>
<evidence type="ECO:0000256" key="3">
    <source>
        <dbReference type="ARBA" id="ARBA00022475"/>
    </source>
</evidence>
<evidence type="ECO:0000256" key="14">
    <source>
        <dbReference type="SAM" id="MobiDB-lite"/>
    </source>
</evidence>
<keyword evidence="3" id="KW-1003">Cell membrane</keyword>
<dbReference type="FunFam" id="1.10.510.10:FF:000395">
    <property type="entry name" value="receptor-like serine/threonine-protein kinase NCRK"/>
    <property type="match status" value="1"/>
</dbReference>
<dbReference type="GeneID" id="100817870"/>
<evidence type="ECO:0000313" key="18">
    <source>
        <dbReference type="EMBL" id="KRH25040.1"/>
    </source>
</evidence>
<reference evidence="18 19" key="1">
    <citation type="journal article" date="2010" name="Nature">
        <title>Genome sequence of the palaeopolyploid soybean.</title>
        <authorList>
            <person name="Schmutz J."/>
            <person name="Cannon S.B."/>
            <person name="Schlueter J."/>
            <person name="Ma J."/>
            <person name="Mitros T."/>
            <person name="Nelson W."/>
            <person name="Hyten D.L."/>
            <person name="Song Q."/>
            <person name="Thelen J.J."/>
            <person name="Cheng J."/>
            <person name="Xu D."/>
            <person name="Hellsten U."/>
            <person name="May G.D."/>
            <person name="Yu Y."/>
            <person name="Sakurai T."/>
            <person name="Umezawa T."/>
            <person name="Bhattacharyya M.K."/>
            <person name="Sandhu D."/>
            <person name="Valliyodan B."/>
            <person name="Lindquist E."/>
            <person name="Peto M."/>
            <person name="Grant D."/>
            <person name="Shu S."/>
            <person name="Goodstein D."/>
            <person name="Barry K."/>
            <person name="Futrell-Griggs M."/>
            <person name="Abernathy B."/>
            <person name="Du J."/>
            <person name="Tian Z."/>
            <person name="Zhu L."/>
            <person name="Gill N."/>
            <person name="Joshi T."/>
            <person name="Libault M."/>
            <person name="Sethuraman A."/>
            <person name="Zhang X.-C."/>
            <person name="Shinozaki K."/>
            <person name="Nguyen H.T."/>
            <person name="Wing R.A."/>
            <person name="Cregan P."/>
            <person name="Specht J."/>
            <person name="Grimwood J."/>
            <person name="Rokhsar D."/>
            <person name="Stacey G."/>
            <person name="Shoemaker R.C."/>
            <person name="Jackson S.A."/>
        </authorList>
    </citation>
    <scope>NUCLEOTIDE SEQUENCE [LARGE SCALE GENOMIC DNA]</scope>
    <source>
        <strain evidence="19">cv. Williams 82</strain>
        <tissue evidence="18">Callus</tissue>
    </source>
</reference>
<keyword evidence="15" id="KW-1133">Transmembrane helix</keyword>
<feature type="chain" id="PRO_5014581404" description="non-specific serine/threonine protein kinase" evidence="16">
    <location>
        <begin position="24"/>
        <end position="574"/>
    </location>
</feature>
<evidence type="ECO:0000313" key="20">
    <source>
        <dbReference type="Proteomes" id="UP000008827"/>
    </source>
</evidence>
<evidence type="ECO:0000313" key="19">
    <source>
        <dbReference type="EnsemblPlants" id="KRH25041"/>
    </source>
</evidence>
<dbReference type="PANTHER" id="PTHR47989:SF23">
    <property type="entry name" value="RECEPTOR-LIKE SERINE_THREONINE-PROTEIN KINASE NCRK ISOFORM X1"/>
    <property type="match status" value="1"/>
</dbReference>
<dbReference type="EnsemblPlants" id="KRH25041">
    <property type="protein sequence ID" value="KRH25041"/>
    <property type="gene ID" value="GLYMA_12G077300"/>
</dbReference>
<dbReference type="Proteomes" id="UP000008827">
    <property type="component" value="Chromosome 12"/>
</dbReference>
<reference evidence="19" key="2">
    <citation type="submission" date="2018-02" db="UniProtKB">
        <authorList>
            <consortium name="EnsemblPlants"/>
        </authorList>
    </citation>
    <scope>IDENTIFICATION</scope>
    <source>
        <strain evidence="19">Williams 82</strain>
    </source>
</reference>
<comment type="catalytic activity">
    <reaction evidence="12">
        <text>L-seryl-[protein] + ATP = O-phospho-L-seryl-[protein] + ADP + H(+)</text>
        <dbReference type="Rhea" id="RHEA:17989"/>
        <dbReference type="Rhea" id="RHEA-COMP:9863"/>
        <dbReference type="Rhea" id="RHEA-COMP:11604"/>
        <dbReference type="ChEBI" id="CHEBI:15378"/>
        <dbReference type="ChEBI" id="CHEBI:29999"/>
        <dbReference type="ChEBI" id="CHEBI:30616"/>
        <dbReference type="ChEBI" id="CHEBI:83421"/>
        <dbReference type="ChEBI" id="CHEBI:456216"/>
        <dbReference type="EC" id="2.7.11.1"/>
    </reaction>
</comment>
<protein>
    <recommendedName>
        <fullName evidence="2">non-specific serine/threonine protein kinase</fullName>
        <ecNumber evidence="2">2.7.11.1</ecNumber>
    </recommendedName>
</protein>
<dbReference type="FunFam" id="3.30.200.20:FF:000415">
    <property type="entry name" value="receptor-like serine/threonine-protein kinase NCRK"/>
    <property type="match status" value="1"/>
</dbReference>
<dbReference type="PANTHER" id="PTHR47989">
    <property type="entry name" value="OS01G0750732 PROTEIN"/>
    <property type="match status" value="1"/>
</dbReference>
<dbReference type="EnsemblPlants" id="KRH25042">
    <property type="protein sequence ID" value="KRH25042"/>
    <property type="gene ID" value="GLYMA_12G077300"/>
</dbReference>
<keyword evidence="6" id="KW-0808">Transferase</keyword>
<evidence type="ECO:0000256" key="15">
    <source>
        <dbReference type="SAM" id="Phobius"/>
    </source>
</evidence>
<dbReference type="PROSITE" id="PS00107">
    <property type="entry name" value="PROTEIN_KINASE_ATP"/>
    <property type="match status" value="1"/>
</dbReference>
<dbReference type="EMBL" id="CM000845">
    <property type="protein sequence ID" value="KRH25040.1"/>
    <property type="molecule type" value="Genomic_DNA"/>
</dbReference>
<dbReference type="GO" id="GO:0005886">
    <property type="term" value="C:plasma membrane"/>
    <property type="evidence" value="ECO:0007669"/>
    <property type="project" value="UniProtKB-SubCell"/>
</dbReference>
<accession>K7LTL4</accession>
<dbReference type="EMBL" id="CM000845">
    <property type="protein sequence ID" value="KRH25042.1"/>
    <property type="molecule type" value="Genomic_DNA"/>
</dbReference>
<feature type="domain" description="Protein kinase" evidence="17">
    <location>
        <begin position="189"/>
        <end position="471"/>
    </location>
</feature>
<evidence type="ECO:0000256" key="4">
    <source>
        <dbReference type="ARBA" id="ARBA00022527"/>
    </source>
</evidence>
<gene>
    <name evidence="19" type="primary">LOC100817870</name>
    <name evidence="18" type="ORF">GLYMA_12G077300</name>
</gene>
<dbReference type="EnsemblPlants" id="KRH25040">
    <property type="protein sequence ID" value="KRH25040"/>
    <property type="gene ID" value="GLYMA_12G077300"/>
</dbReference>
<dbReference type="Gene3D" id="1.10.510.10">
    <property type="entry name" value="Transferase(Phosphotransferase) domain 1"/>
    <property type="match status" value="1"/>
</dbReference>
<dbReference type="GO" id="GO:0005524">
    <property type="term" value="F:ATP binding"/>
    <property type="evidence" value="ECO:0007669"/>
    <property type="project" value="UniProtKB-UniRule"/>
</dbReference>
<keyword evidence="5" id="KW-0597">Phosphoprotein</keyword>
<evidence type="ECO:0000256" key="1">
    <source>
        <dbReference type="ARBA" id="ARBA00004236"/>
    </source>
</evidence>
<dbReference type="ExpressionAtlas" id="K7LTL4">
    <property type="expression patterns" value="baseline and differential"/>
</dbReference>
<dbReference type="EC" id="2.7.11.1" evidence="2"/>
<dbReference type="Gramene" id="KRH25041">
    <property type="protein sequence ID" value="KRH25041"/>
    <property type="gene ID" value="GLYMA_12G077300"/>
</dbReference>
<evidence type="ECO:0000256" key="9">
    <source>
        <dbReference type="ARBA" id="ARBA00022840"/>
    </source>
</evidence>
<keyword evidence="20" id="KW-1185">Reference proteome</keyword>
<dbReference type="OMA" id="SKVGWSR"/>
<dbReference type="InterPro" id="IPR017441">
    <property type="entry name" value="Protein_kinase_ATP_BS"/>
</dbReference>
<dbReference type="InterPro" id="IPR000719">
    <property type="entry name" value="Prot_kinase_dom"/>
</dbReference>
<reference evidence="18" key="3">
    <citation type="submission" date="2018-07" db="EMBL/GenBank/DDBJ databases">
        <title>WGS assembly of Glycine max.</title>
        <authorList>
            <person name="Schmutz J."/>
            <person name="Cannon S."/>
            <person name="Schlueter J."/>
            <person name="Ma J."/>
            <person name="Mitros T."/>
            <person name="Nelson W."/>
            <person name="Hyten D."/>
            <person name="Song Q."/>
            <person name="Thelen J."/>
            <person name="Cheng J."/>
            <person name="Xu D."/>
            <person name="Hellsten U."/>
            <person name="May G."/>
            <person name="Yu Y."/>
            <person name="Sakurai T."/>
            <person name="Umezawa T."/>
            <person name="Bhattacharyya M."/>
            <person name="Sandhu D."/>
            <person name="Valliyodan B."/>
            <person name="Lindquist E."/>
            <person name="Peto M."/>
            <person name="Grant D."/>
            <person name="Shu S."/>
            <person name="Goodstein D."/>
            <person name="Barry K."/>
            <person name="Futrell-Griggs M."/>
            <person name="Abernathy B."/>
            <person name="Du J."/>
            <person name="Tian Z."/>
            <person name="Zhu L."/>
            <person name="Gill N."/>
            <person name="Joshi T."/>
            <person name="Libault M."/>
            <person name="Sethuraman A."/>
            <person name="Zhang X."/>
            <person name="Shinozaki K."/>
            <person name="Nguyen H."/>
            <person name="Wing R."/>
            <person name="Cregan P."/>
            <person name="Specht J."/>
            <person name="Grimwood J."/>
            <person name="Rokhsar D."/>
            <person name="Stacey G."/>
            <person name="Shoemaker R."/>
            <person name="Jackson S."/>
        </authorList>
    </citation>
    <scope>NUCLEOTIDE SEQUENCE</scope>
    <source>
        <tissue evidence="18">Callus</tissue>
    </source>
</reference>
<feature type="region of interest" description="Disordered" evidence="14">
    <location>
        <begin position="485"/>
        <end position="508"/>
    </location>
</feature>
<organism evidence="19">
    <name type="scientific">Glycine max</name>
    <name type="common">Soybean</name>
    <name type="synonym">Glycine hispida</name>
    <dbReference type="NCBI Taxonomy" id="3847"/>
    <lineage>
        <taxon>Eukaryota</taxon>
        <taxon>Viridiplantae</taxon>
        <taxon>Streptophyta</taxon>
        <taxon>Embryophyta</taxon>
        <taxon>Tracheophyta</taxon>
        <taxon>Spermatophyta</taxon>
        <taxon>Magnoliopsida</taxon>
        <taxon>eudicotyledons</taxon>
        <taxon>Gunneridae</taxon>
        <taxon>Pentapetalae</taxon>
        <taxon>rosids</taxon>
        <taxon>fabids</taxon>
        <taxon>Fabales</taxon>
        <taxon>Fabaceae</taxon>
        <taxon>Papilionoideae</taxon>
        <taxon>50 kb inversion clade</taxon>
        <taxon>NPAAA clade</taxon>
        <taxon>indigoferoid/millettioid clade</taxon>
        <taxon>Phaseoleae</taxon>
        <taxon>Glycine</taxon>
        <taxon>Glycine subgen. Soja</taxon>
    </lineage>
</organism>
<dbReference type="PROSITE" id="PS50011">
    <property type="entry name" value="PROTEIN_KINASE_DOM"/>
    <property type="match status" value="1"/>
</dbReference>
<dbReference type="Gramene" id="KRH25040">
    <property type="protein sequence ID" value="KRH25040"/>
    <property type="gene ID" value="GLYMA_12G077300"/>
</dbReference>
<name>K7LTL4_SOYBN</name>
<keyword evidence="15" id="KW-0812">Transmembrane</keyword>
<keyword evidence="10 15" id="KW-0472">Membrane</keyword>
<evidence type="ECO:0000256" key="6">
    <source>
        <dbReference type="ARBA" id="ARBA00022679"/>
    </source>
</evidence>
<evidence type="ECO:0000256" key="8">
    <source>
        <dbReference type="ARBA" id="ARBA00022777"/>
    </source>
</evidence>
<evidence type="ECO:0000256" key="13">
    <source>
        <dbReference type="PROSITE-ProRule" id="PRU10141"/>
    </source>
</evidence>
<sequence length="574" mass="63511">MKPQLKIALALVISLLWIQHSFCDENSETSSLNKWRCRCSFQGNQSYSLANCSKSCDCHSGTVSRPGGSKKHVSSKIVVVILLICVICTTMAFLVSLICHVYRKDRCTIQSPIFSTDKETSSGSTTNLISHRSGASSVPETKYAINSPIYHITGCFQKASFLFGSPKETYHGNIFPFSLAELENATENFSSSNLIGVGGSSYVYLGRLKDGSNVAVKRLKDQGGPEADSAFFKEIELLARLHHCHLVPLLGYCSELKGKHVQRLLVFDYMANGNLRDCLDGVSGKHIDWATRVMIAIGAARGLEYLHEAAAPRILHRDVKSTNILLDENWQAKITDLGMAKNLRSDDLPSCSNSPARMQGTFGYFAPEYAIVGRASLESDVFSFGVVLLELISGRHPIHKSTGKEESLVIWATPRFQDSRRVITELVDPQLKGNFPEEEVQVMAYLAKECLLLDPDTRPTMSEVVQILSSISPGKSRRRRNIPASLFQEPEDAQKQRQAPPSKFPTHSSMPIYNDHNLSVENKNKAEDALSAEYMESLILLTSKSDGSCASEEEIVDLTEPRFESFCITNGNVP</sequence>
<dbReference type="SMR" id="K7LTL4"/>
<dbReference type="RefSeq" id="XP_040863370.1">
    <property type="nucleotide sequence ID" value="XM_041007436.1"/>
</dbReference>
<proteinExistence type="predicted"/>
<dbReference type="Gene3D" id="3.30.200.20">
    <property type="entry name" value="Phosphorylase Kinase, domain 1"/>
    <property type="match status" value="1"/>
</dbReference>
<evidence type="ECO:0000256" key="7">
    <source>
        <dbReference type="ARBA" id="ARBA00022741"/>
    </source>
</evidence>
<feature type="signal peptide" evidence="16">
    <location>
        <begin position="1"/>
        <end position="23"/>
    </location>
</feature>
<keyword evidence="16" id="KW-0732">Signal</keyword>
<evidence type="ECO:0000256" key="5">
    <source>
        <dbReference type="ARBA" id="ARBA00022553"/>
    </source>
</evidence>
<keyword evidence="8" id="KW-0418">Kinase</keyword>
<dbReference type="RefSeq" id="XP_040863369.1">
    <property type="nucleotide sequence ID" value="XM_041007435.1"/>
</dbReference>
<dbReference type="PROSITE" id="PS00108">
    <property type="entry name" value="PROTEIN_KINASE_ST"/>
    <property type="match status" value="1"/>
</dbReference>
<dbReference type="GO" id="GO:0004674">
    <property type="term" value="F:protein serine/threonine kinase activity"/>
    <property type="evidence" value="ECO:0007669"/>
    <property type="project" value="UniProtKB-KW"/>
</dbReference>
<evidence type="ECO:0000256" key="12">
    <source>
        <dbReference type="ARBA" id="ARBA00048679"/>
    </source>
</evidence>
<keyword evidence="9 13" id="KW-0067">ATP-binding</keyword>
<dbReference type="Pfam" id="PF00069">
    <property type="entry name" value="Pkinase"/>
    <property type="match status" value="1"/>
</dbReference>
<evidence type="ECO:0000256" key="10">
    <source>
        <dbReference type="ARBA" id="ARBA00023136"/>
    </source>
</evidence>
<dbReference type="EMBL" id="CM000845">
    <property type="protein sequence ID" value="KRH25041.1"/>
    <property type="molecule type" value="Genomic_DNA"/>
</dbReference>